<gene>
    <name evidence="5" type="ORF">SAMN02910350_01601</name>
</gene>
<dbReference type="InterPro" id="IPR025997">
    <property type="entry name" value="SBP_2_dom"/>
</dbReference>
<evidence type="ECO:0000256" key="3">
    <source>
        <dbReference type="ARBA" id="ARBA00022729"/>
    </source>
</evidence>
<dbReference type="GO" id="GO:0030246">
    <property type="term" value="F:carbohydrate binding"/>
    <property type="evidence" value="ECO:0007669"/>
    <property type="project" value="UniProtKB-ARBA"/>
</dbReference>
<dbReference type="Gene3D" id="3.40.50.2300">
    <property type="match status" value="2"/>
</dbReference>
<sequence length="335" mass="36140">MKVNRQCRNLTVLLLTIIMSLGLVLTGCGSSGGSSSSGGSGGLKAFYSGPPSDTFKQMLMDKLAEYAPSEGIDLTIGEACASTNDQVEQIQKAVADGYDAIICLPVDRATALQLEIAAGDKPIIYVNACPDEQFLKPNKYMAVSSYEMNAGEYQAEYVYNKLGKPSSMNIIIFRGEATHNAAVARSVSVKNWLRSQGVEVNVVFDDTANWSTDQAKDLFRIFQKTNQSFDAIFCNNDDMALGAVEALKEAGYDLDKYPVVGVDATVAGCESILKGEMQFTVYQSADGQAQKAIQLTKALASGGTADGIEGLSEDGYYIWVPFERVDASNVKDYMK</sequence>
<dbReference type="Proteomes" id="UP000199428">
    <property type="component" value="Unassembled WGS sequence"/>
</dbReference>
<dbReference type="InterPro" id="IPR028082">
    <property type="entry name" value="Peripla_BP_I"/>
</dbReference>
<name>A0A1G5S030_PSEXY</name>
<dbReference type="SUPFAM" id="SSF53822">
    <property type="entry name" value="Periplasmic binding protein-like I"/>
    <property type="match status" value="1"/>
</dbReference>
<dbReference type="RefSeq" id="WP_090162596.1">
    <property type="nucleotide sequence ID" value="NZ_FMWK01000007.1"/>
</dbReference>
<dbReference type="Pfam" id="PF13407">
    <property type="entry name" value="Peripla_BP_4"/>
    <property type="match status" value="1"/>
</dbReference>
<evidence type="ECO:0000313" key="6">
    <source>
        <dbReference type="Proteomes" id="UP000199428"/>
    </source>
</evidence>
<evidence type="ECO:0000259" key="4">
    <source>
        <dbReference type="Pfam" id="PF13407"/>
    </source>
</evidence>
<dbReference type="EMBL" id="FMWK01000007">
    <property type="protein sequence ID" value="SCZ79081.1"/>
    <property type="molecule type" value="Genomic_DNA"/>
</dbReference>
<dbReference type="AlphaFoldDB" id="A0A1G5S030"/>
<evidence type="ECO:0000313" key="5">
    <source>
        <dbReference type="EMBL" id="SCZ79081.1"/>
    </source>
</evidence>
<dbReference type="GO" id="GO:0030313">
    <property type="term" value="C:cell envelope"/>
    <property type="evidence" value="ECO:0007669"/>
    <property type="project" value="UniProtKB-SubCell"/>
</dbReference>
<protein>
    <submittedName>
        <fullName evidence="5">Inositol transport system substrate-binding protein</fullName>
    </submittedName>
</protein>
<comment type="subcellular location">
    <subcellularLocation>
        <location evidence="1">Cell envelope</location>
    </subcellularLocation>
</comment>
<feature type="domain" description="Periplasmic binding protein" evidence="4">
    <location>
        <begin position="52"/>
        <end position="302"/>
    </location>
</feature>
<keyword evidence="3" id="KW-0732">Signal</keyword>
<dbReference type="PROSITE" id="PS51257">
    <property type="entry name" value="PROKAR_LIPOPROTEIN"/>
    <property type="match status" value="1"/>
</dbReference>
<dbReference type="PANTHER" id="PTHR46847:SF1">
    <property type="entry name" value="D-ALLOSE-BINDING PERIPLASMIC PROTEIN-RELATED"/>
    <property type="match status" value="1"/>
</dbReference>
<proteinExistence type="inferred from homology"/>
<accession>A0A1G5S030</accession>
<comment type="similarity">
    <text evidence="2">Belongs to the bacterial solute-binding protein 2 family.</text>
</comment>
<organism evidence="5 6">
    <name type="scientific">Pseudobutyrivibrio xylanivorans</name>
    <dbReference type="NCBI Taxonomy" id="185007"/>
    <lineage>
        <taxon>Bacteria</taxon>
        <taxon>Bacillati</taxon>
        <taxon>Bacillota</taxon>
        <taxon>Clostridia</taxon>
        <taxon>Lachnospirales</taxon>
        <taxon>Lachnospiraceae</taxon>
        <taxon>Pseudobutyrivibrio</taxon>
    </lineage>
</organism>
<reference evidence="5 6" key="1">
    <citation type="submission" date="2016-10" db="EMBL/GenBank/DDBJ databases">
        <authorList>
            <person name="de Groot N.N."/>
        </authorList>
    </citation>
    <scope>NUCLEOTIDE SEQUENCE [LARGE SCALE GENOMIC DNA]</scope>
    <source>
        <strain evidence="5 6">DSM 10317</strain>
    </source>
</reference>
<evidence type="ECO:0000256" key="1">
    <source>
        <dbReference type="ARBA" id="ARBA00004196"/>
    </source>
</evidence>
<evidence type="ECO:0000256" key="2">
    <source>
        <dbReference type="ARBA" id="ARBA00007639"/>
    </source>
</evidence>
<dbReference type="PANTHER" id="PTHR46847">
    <property type="entry name" value="D-ALLOSE-BINDING PERIPLASMIC PROTEIN-RELATED"/>
    <property type="match status" value="1"/>
</dbReference>